<organism evidence="9 10">
    <name type="scientific">Frieseomelitta varia</name>
    <dbReference type="NCBI Taxonomy" id="561572"/>
    <lineage>
        <taxon>Eukaryota</taxon>
        <taxon>Metazoa</taxon>
        <taxon>Ecdysozoa</taxon>
        <taxon>Arthropoda</taxon>
        <taxon>Hexapoda</taxon>
        <taxon>Insecta</taxon>
        <taxon>Pterygota</taxon>
        <taxon>Neoptera</taxon>
        <taxon>Endopterygota</taxon>
        <taxon>Hymenoptera</taxon>
        <taxon>Apocrita</taxon>
        <taxon>Aculeata</taxon>
        <taxon>Apoidea</taxon>
        <taxon>Anthophila</taxon>
        <taxon>Apidae</taxon>
        <taxon>Frieseomelitta</taxon>
    </lineage>
</organism>
<evidence type="ECO:0000256" key="7">
    <source>
        <dbReference type="SAM" id="Phobius"/>
    </source>
</evidence>
<protein>
    <recommendedName>
        <fullName evidence="8">G-protein coupled receptors family 1 profile domain-containing protein</fullName>
    </recommendedName>
</protein>
<dbReference type="PROSITE" id="PS50262">
    <property type="entry name" value="G_PROTEIN_RECEP_F1_2"/>
    <property type="match status" value="1"/>
</dbReference>
<dbReference type="SUPFAM" id="SSF81321">
    <property type="entry name" value="Family A G protein-coupled receptor-like"/>
    <property type="match status" value="1"/>
</dbReference>
<sequence length="423" mass="48386">MLTGIFKGTLLCCDDENSTWNNIINADKHALNETTSLLRVLYRIVIPTIVIGGIFGNVLIILVLSTPVFRGVAYLYLRGLTLANAGVLLSWIPVFIRLGYGLRNNYPSVFYHAHLELVAVNTFAIASILIMTCLIVDRYIFIFFPARIRSRNARKNVRSFILCSFILGFAVSSFYFFLFVSAPLTGMRMVYEQQEDTGTLFTLRENISITRSALWNAYIWIMEVALRLCPTIILLLLNSFVVKRFLQLNAKKREFQSVSEKFRTLNVPETSLLTRNRGYREEQNLATLMSVMAICFIITMIPSILLEFVYYDSKTVDGGYFLFRAFAAITELSNFAIHIIIYFICSIEFRKEFFKLLQNRCKKSIVEEDVERPIGEIEDYSRHGTTVRLTPEQTKLNSPASASKLNPMEEDKESEVLNASDIV</sequence>
<evidence type="ECO:0000256" key="5">
    <source>
        <dbReference type="ARBA" id="ARBA00023136"/>
    </source>
</evidence>
<evidence type="ECO:0000313" key="9">
    <source>
        <dbReference type="EMBL" id="KAF3421650.1"/>
    </source>
</evidence>
<feature type="transmembrane region" description="Helical" evidence="7">
    <location>
        <begin position="160"/>
        <end position="180"/>
    </location>
</feature>
<gene>
    <name evidence="9" type="ORF">E2986_04568</name>
</gene>
<keyword evidence="10" id="KW-1185">Reference proteome</keyword>
<comment type="subcellular location">
    <subcellularLocation>
        <location evidence="1">Membrane</location>
    </subcellularLocation>
</comment>
<feature type="transmembrane region" description="Helical" evidence="7">
    <location>
        <begin position="40"/>
        <end position="63"/>
    </location>
</feature>
<keyword evidence="5 7" id="KW-0472">Membrane</keyword>
<evidence type="ECO:0000259" key="8">
    <source>
        <dbReference type="PROSITE" id="PS50262"/>
    </source>
</evidence>
<dbReference type="InterPro" id="IPR053093">
    <property type="entry name" value="GPCR-like"/>
</dbReference>
<feature type="transmembrane region" description="Helical" evidence="7">
    <location>
        <begin position="75"/>
        <end position="98"/>
    </location>
</feature>
<dbReference type="InterPro" id="IPR000276">
    <property type="entry name" value="GPCR_Rhodpsn"/>
</dbReference>
<dbReference type="GO" id="GO:0016020">
    <property type="term" value="C:membrane"/>
    <property type="evidence" value="ECO:0007669"/>
    <property type="project" value="UniProtKB-SubCell"/>
</dbReference>
<evidence type="ECO:0000256" key="1">
    <source>
        <dbReference type="ARBA" id="ARBA00004370"/>
    </source>
</evidence>
<evidence type="ECO:0000313" key="10">
    <source>
        <dbReference type="Proteomes" id="UP000655588"/>
    </source>
</evidence>
<comment type="similarity">
    <text evidence="2">Belongs to the G-protein coupled receptor 1 family.</text>
</comment>
<feature type="transmembrane region" description="Helical" evidence="7">
    <location>
        <begin position="217"/>
        <end position="242"/>
    </location>
</feature>
<dbReference type="GO" id="GO:0004930">
    <property type="term" value="F:G protein-coupled receptor activity"/>
    <property type="evidence" value="ECO:0007669"/>
    <property type="project" value="InterPro"/>
</dbReference>
<dbReference type="InterPro" id="IPR017452">
    <property type="entry name" value="GPCR_Rhodpsn_7TM"/>
</dbReference>
<keyword evidence="4 7" id="KW-1133">Transmembrane helix</keyword>
<feature type="transmembrane region" description="Helical" evidence="7">
    <location>
        <begin position="321"/>
        <end position="345"/>
    </location>
</feature>
<dbReference type="EMBL" id="WNWW01000835">
    <property type="protein sequence ID" value="KAF3421650.1"/>
    <property type="molecule type" value="Genomic_DNA"/>
</dbReference>
<proteinExistence type="inferred from homology"/>
<dbReference type="PANTHER" id="PTHR47760:SF1">
    <property type="entry name" value="G-PROTEIN COUPLED RECEPTORS FAMILY 1 PROFILE DOMAIN-CONTAINING PROTEIN"/>
    <property type="match status" value="1"/>
</dbReference>
<evidence type="ECO:0000256" key="4">
    <source>
        <dbReference type="ARBA" id="ARBA00022989"/>
    </source>
</evidence>
<keyword evidence="3 7" id="KW-0812">Transmembrane</keyword>
<comment type="caution">
    <text evidence="9">The sequence shown here is derived from an EMBL/GenBank/DDBJ whole genome shotgun (WGS) entry which is preliminary data.</text>
</comment>
<dbReference type="PANTHER" id="PTHR47760">
    <property type="entry name" value="G-PROTEIN COUPLED RECEPTOR B0563.6-LIKE PROTEIN-RELATED"/>
    <property type="match status" value="1"/>
</dbReference>
<reference evidence="9" key="1">
    <citation type="submission" date="2019-11" db="EMBL/GenBank/DDBJ databases">
        <title>The nuclear and mitochondrial genomes of Frieseomelitta varia - a highly eusocial stingless bee (Meliponini) with a permanently sterile worker caste.</title>
        <authorList>
            <person name="Freitas F.C.P."/>
            <person name="Lourenco A.P."/>
            <person name="Nunes F.M.F."/>
            <person name="Paschoal A.R."/>
            <person name="Abreu F.C.P."/>
            <person name="Barbin F.O."/>
            <person name="Bataglia L."/>
            <person name="Cardoso-Junior C.A.M."/>
            <person name="Cervoni M.S."/>
            <person name="Silva S.R."/>
            <person name="Dalarmi F."/>
            <person name="Del Lama M.A."/>
            <person name="Depintor T.S."/>
            <person name="Ferreira K.M."/>
            <person name="Goria P.S."/>
            <person name="Jaskot M.C."/>
            <person name="Lago D.C."/>
            <person name="Luna-Lucena D."/>
            <person name="Moda L.M."/>
            <person name="Nascimento L."/>
            <person name="Pedrino M."/>
            <person name="Rabico F.O."/>
            <person name="Sanches F.C."/>
            <person name="Santos D.E."/>
            <person name="Santos C.G."/>
            <person name="Vieira J."/>
            <person name="Lopes T.F."/>
            <person name="Barchuk A.R."/>
            <person name="Hartfelder K."/>
            <person name="Simoes Z.L.P."/>
            <person name="Bitondi M.M.G."/>
            <person name="Pinheiro D.G."/>
        </authorList>
    </citation>
    <scope>NUCLEOTIDE SEQUENCE</scope>
    <source>
        <strain evidence="9">USP_RPSP 00005682</strain>
        <tissue evidence="9">Whole individual</tissue>
    </source>
</reference>
<accession>A0A833RRR0</accession>
<dbReference type="Gene3D" id="1.20.1070.10">
    <property type="entry name" value="Rhodopsin 7-helix transmembrane proteins"/>
    <property type="match status" value="1"/>
</dbReference>
<evidence type="ECO:0000256" key="6">
    <source>
        <dbReference type="SAM" id="MobiDB-lite"/>
    </source>
</evidence>
<dbReference type="Pfam" id="PF00001">
    <property type="entry name" value="7tm_1"/>
    <property type="match status" value="1"/>
</dbReference>
<name>A0A833RRR0_9HYME</name>
<feature type="region of interest" description="Disordered" evidence="6">
    <location>
        <begin position="393"/>
        <end position="423"/>
    </location>
</feature>
<dbReference type="CDD" id="cd14978">
    <property type="entry name" value="7tmA_FMRFamide_R-like"/>
    <property type="match status" value="1"/>
</dbReference>
<feature type="transmembrane region" description="Helical" evidence="7">
    <location>
        <begin position="118"/>
        <end position="140"/>
    </location>
</feature>
<evidence type="ECO:0000256" key="2">
    <source>
        <dbReference type="ARBA" id="ARBA00010663"/>
    </source>
</evidence>
<dbReference type="Proteomes" id="UP000655588">
    <property type="component" value="Unassembled WGS sequence"/>
</dbReference>
<dbReference type="PRINTS" id="PR00237">
    <property type="entry name" value="GPCRRHODOPSN"/>
</dbReference>
<evidence type="ECO:0000256" key="3">
    <source>
        <dbReference type="ARBA" id="ARBA00022692"/>
    </source>
</evidence>
<feature type="transmembrane region" description="Helical" evidence="7">
    <location>
        <begin position="285"/>
        <end position="309"/>
    </location>
</feature>
<dbReference type="AlphaFoldDB" id="A0A833RRR0"/>
<feature type="domain" description="G-protein coupled receptors family 1 profile" evidence="8">
    <location>
        <begin position="56"/>
        <end position="342"/>
    </location>
</feature>
<feature type="compositionally biased region" description="Polar residues" evidence="6">
    <location>
        <begin position="393"/>
        <end position="404"/>
    </location>
</feature>